<name>A0A1M7TNV0_9RHOB</name>
<keyword evidence="5" id="KW-0963">Cytoplasm</keyword>
<dbReference type="AlphaFoldDB" id="A0A1M7TNV0"/>
<dbReference type="GO" id="GO:0106339">
    <property type="term" value="F:tRNA (cytidine(32)-2'-O)-methyltransferase activity"/>
    <property type="evidence" value="ECO:0007669"/>
    <property type="project" value="RHEA"/>
</dbReference>
<dbReference type="STRING" id="1189325.SAMN04488119_10885"/>
<dbReference type="Proteomes" id="UP000184066">
    <property type="component" value="Unassembled WGS sequence"/>
</dbReference>
<evidence type="ECO:0000256" key="3">
    <source>
        <dbReference type="ARBA" id="ARBA00022679"/>
    </source>
</evidence>
<evidence type="ECO:0000256" key="1">
    <source>
        <dbReference type="ARBA" id="ARBA00007228"/>
    </source>
</evidence>
<dbReference type="GO" id="GO:0005829">
    <property type="term" value="C:cytosol"/>
    <property type="evidence" value="ECO:0007669"/>
    <property type="project" value="TreeGrafter"/>
</dbReference>
<feature type="domain" description="tRNA/rRNA methyltransferase SpoU type" evidence="6">
    <location>
        <begin position="23"/>
        <end position="173"/>
    </location>
</feature>
<comment type="similarity">
    <text evidence="1">Belongs to the class IV-like SAM-binding methyltransferase superfamily. RNA methyltransferase TrmH family.</text>
</comment>
<dbReference type="NCBIfam" id="TIGR00050">
    <property type="entry name" value="rRNA_methyl_1"/>
    <property type="match status" value="1"/>
</dbReference>
<keyword evidence="5" id="KW-0819">tRNA processing</keyword>
<dbReference type="PANTHER" id="PTHR42786">
    <property type="entry name" value="TRNA/RRNA METHYLTRANSFERASE"/>
    <property type="match status" value="1"/>
</dbReference>
<accession>A0A1M7TNV0</accession>
<comment type="subunit">
    <text evidence="5">Homodimer.</text>
</comment>
<organism evidence="7 8">
    <name type="scientific">Oceanicella actignis</name>
    <dbReference type="NCBI Taxonomy" id="1189325"/>
    <lineage>
        <taxon>Bacteria</taxon>
        <taxon>Pseudomonadati</taxon>
        <taxon>Pseudomonadota</taxon>
        <taxon>Alphaproteobacteria</taxon>
        <taxon>Rhodobacterales</taxon>
        <taxon>Paracoccaceae</taxon>
        <taxon>Oceanicella</taxon>
    </lineage>
</organism>
<protein>
    <recommendedName>
        <fullName evidence="5">tRNA (cytidine/uridine-2'-O-)-methyltransferase TrmJ</fullName>
        <ecNumber evidence="5">2.1.1.200</ecNumber>
    </recommendedName>
    <alternativeName>
        <fullName evidence="5">tRNA (cytidine(32)/uridine(32)-2'-O)-methyltransferase</fullName>
    </alternativeName>
    <alternativeName>
        <fullName evidence="5">tRNA Cm32/Um32 methyltransferase</fullName>
    </alternativeName>
</protein>
<keyword evidence="4 5" id="KW-0949">S-adenosyl-L-methionine</keyword>
<evidence type="ECO:0000256" key="4">
    <source>
        <dbReference type="ARBA" id="ARBA00022691"/>
    </source>
</evidence>
<keyword evidence="2 5" id="KW-0489">Methyltransferase</keyword>
<dbReference type="GO" id="GO:0002128">
    <property type="term" value="P:tRNA nucleoside ribose methylation"/>
    <property type="evidence" value="ECO:0007669"/>
    <property type="project" value="TreeGrafter"/>
</dbReference>
<evidence type="ECO:0000313" key="8">
    <source>
        <dbReference type="Proteomes" id="UP000184066"/>
    </source>
</evidence>
<dbReference type="PANTHER" id="PTHR42786:SF7">
    <property type="entry name" value="TRNA_RRNA METHYLTRANSFERASE SPOU TYPE DOMAIN-CONTAINING PROTEIN"/>
    <property type="match status" value="1"/>
</dbReference>
<comment type="function">
    <text evidence="5">Catalyzes the formation of 2'O-methylated cytidine (Cm32) or 2'O-methylated uridine (Um32) at position 32 in tRNA.</text>
</comment>
<dbReference type="Gene3D" id="1.10.8.590">
    <property type="match status" value="1"/>
</dbReference>
<evidence type="ECO:0000256" key="2">
    <source>
        <dbReference type="ARBA" id="ARBA00022603"/>
    </source>
</evidence>
<comment type="catalytic activity">
    <reaction evidence="5">
        <text>uridine(32) in tRNA + S-adenosyl-L-methionine = 2'-O-methyluridine(32) in tRNA + S-adenosyl-L-homocysteine + H(+)</text>
        <dbReference type="Rhea" id="RHEA:42936"/>
        <dbReference type="Rhea" id="RHEA-COMP:10107"/>
        <dbReference type="Rhea" id="RHEA-COMP:10290"/>
        <dbReference type="ChEBI" id="CHEBI:15378"/>
        <dbReference type="ChEBI" id="CHEBI:57856"/>
        <dbReference type="ChEBI" id="CHEBI:59789"/>
        <dbReference type="ChEBI" id="CHEBI:65315"/>
        <dbReference type="ChEBI" id="CHEBI:74478"/>
        <dbReference type="EC" id="2.1.1.200"/>
    </reaction>
</comment>
<dbReference type="PIRSF" id="PIRSF004808">
    <property type="entry name" value="LasT"/>
    <property type="match status" value="1"/>
</dbReference>
<dbReference type="InterPro" id="IPR001537">
    <property type="entry name" value="SpoU_MeTrfase"/>
</dbReference>
<dbReference type="InterPro" id="IPR029026">
    <property type="entry name" value="tRNA_m1G_MTases_N"/>
</dbReference>
<evidence type="ECO:0000313" key="7">
    <source>
        <dbReference type="EMBL" id="SHN72419.1"/>
    </source>
</evidence>
<dbReference type="SUPFAM" id="SSF75217">
    <property type="entry name" value="alpha/beta knot"/>
    <property type="match status" value="1"/>
</dbReference>
<dbReference type="InterPro" id="IPR004384">
    <property type="entry name" value="RNA_MeTrfase_TrmJ/LasT"/>
</dbReference>
<gene>
    <name evidence="5" type="primary">trmJ</name>
    <name evidence="7" type="ORF">SAMN05216200_10886</name>
</gene>
<dbReference type="CDD" id="cd18093">
    <property type="entry name" value="SpoU-like_TrmJ"/>
    <property type="match status" value="1"/>
</dbReference>
<sequence>MSAPRNAAAQDRKSAVWSPDGPIFVLVEPQMGENIGAAARAMWNFGLARMRLVAPRDGWPNPKAAAMASGAGRVIDEAQVFAQTAPALADLNYVYATTARAREMSKPVMTPEEAMADAHARVARGERVGVMFGRERTGLENDDVARANAIVTAPVNPAFPSLNLGQCALLVAYEWRRQAPADENAAPRPEPAAARVEDVDRMLAHLEQELEAAGYFFPEDRRASMQMNLRNLFRRAPLTDQDVRTLRGVIRSLAEGRRRR</sequence>
<dbReference type="Gene3D" id="3.40.1280.10">
    <property type="match status" value="1"/>
</dbReference>
<reference evidence="7 8" key="1">
    <citation type="submission" date="2016-12" db="EMBL/GenBank/DDBJ databases">
        <authorList>
            <person name="Song W.-J."/>
            <person name="Kurnit D.M."/>
        </authorList>
    </citation>
    <scope>NUCLEOTIDE SEQUENCE [LARGE SCALE GENOMIC DNA]</scope>
    <source>
        <strain evidence="7 8">CGMCC 1.10808</strain>
    </source>
</reference>
<dbReference type="GO" id="GO:0160206">
    <property type="term" value="F:tRNA (cytidine(32)/uridine(32)-2'-O)-methyltransferase activity"/>
    <property type="evidence" value="ECO:0007669"/>
    <property type="project" value="UniProtKB-EC"/>
</dbReference>
<dbReference type="InterPro" id="IPR029028">
    <property type="entry name" value="Alpha/beta_knot_MTases"/>
</dbReference>
<keyword evidence="3 7" id="KW-0808">Transferase</keyword>
<proteinExistence type="inferred from homology"/>
<dbReference type="EC" id="2.1.1.200" evidence="5"/>
<evidence type="ECO:0000259" key="6">
    <source>
        <dbReference type="Pfam" id="PF00588"/>
    </source>
</evidence>
<dbReference type="GO" id="GO:0003723">
    <property type="term" value="F:RNA binding"/>
    <property type="evidence" value="ECO:0007669"/>
    <property type="project" value="InterPro"/>
</dbReference>
<evidence type="ECO:0000256" key="5">
    <source>
        <dbReference type="RuleBase" id="RU362024"/>
    </source>
</evidence>
<comment type="catalytic activity">
    <reaction evidence="5">
        <text>cytidine(32) in tRNA + S-adenosyl-L-methionine = 2'-O-methylcytidine(32) in tRNA + S-adenosyl-L-homocysteine + H(+)</text>
        <dbReference type="Rhea" id="RHEA:42932"/>
        <dbReference type="Rhea" id="RHEA-COMP:10288"/>
        <dbReference type="Rhea" id="RHEA-COMP:10289"/>
        <dbReference type="ChEBI" id="CHEBI:15378"/>
        <dbReference type="ChEBI" id="CHEBI:57856"/>
        <dbReference type="ChEBI" id="CHEBI:59789"/>
        <dbReference type="ChEBI" id="CHEBI:74495"/>
        <dbReference type="ChEBI" id="CHEBI:82748"/>
        <dbReference type="EC" id="2.1.1.200"/>
    </reaction>
</comment>
<dbReference type="OrthoDB" id="9806346at2"/>
<dbReference type="EMBL" id="FRDL01000008">
    <property type="protein sequence ID" value="SHN72419.1"/>
    <property type="molecule type" value="Genomic_DNA"/>
</dbReference>
<keyword evidence="8" id="KW-1185">Reference proteome</keyword>
<dbReference type="Pfam" id="PF00588">
    <property type="entry name" value="SpoU_methylase"/>
    <property type="match status" value="1"/>
</dbReference>
<comment type="subcellular location">
    <subcellularLocation>
        <location evidence="5">Cytoplasm</location>
    </subcellularLocation>
</comment>